<dbReference type="GO" id="GO:0004029">
    <property type="term" value="F:aldehyde dehydrogenase (NAD+) activity"/>
    <property type="evidence" value="ECO:0007669"/>
    <property type="project" value="TreeGrafter"/>
</dbReference>
<evidence type="ECO:0000313" key="2">
    <source>
        <dbReference type="EMBL" id="PPK88810.1"/>
    </source>
</evidence>
<evidence type="ECO:0000259" key="1">
    <source>
        <dbReference type="Pfam" id="PF01370"/>
    </source>
</evidence>
<dbReference type="AlphaFoldDB" id="A0A2S6IBC8"/>
<dbReference type="OrthoDB" id="596910at2"/>
<dbReference type="InterPro" id="IPR036291">
    <property type="entry name" value="NAD(P)-bd_dom_sf"/>
</dbReference>
<dbReference type="Proteomes" id="UP000237662">
    <property type="component" value="Unassembled WGS sequence"/>
</dbReference>
<dbReference type="PANTHER" id="PTHR48079:SF6">
    <property type="entry name" value="NAD(P)-BINDING DOMAIN-CONTAINING PROTEIN-RELATED"/>
    <property type="match status" value="1"/>
</dbReference>
<dbReference type="PANTHER" id="PTHR48079">
    <property type="entry name" value="PROTEIN YEEZ"/>
    <property type="match status" value="1"/>
</dbReference>
<sequence length="350" mass="38158">MALCMPDDLLLTGATGFVGYYLSHALAARGRPFRALVRDTSDLRHLATLGKWCTPVQGDLTDPDSLYDALQGVETVIHAAALVSLEDRREDELLEVNGTGTANLVNMMLQASTRRLVYLGSVAALDRLDGGPTTTVSDRWPAERPDTAYARSKFAAEREVWRGQAEGLSVGAVYPTTILGAGDWTGTNTPSLWHYVGEGGKFYPMGSTGFVDVRDVVRAVFAVVERDQDRDRFLLNAGNLTWKTFFEQVGRSIGLPPPAFGLNRWQSAMLWPVAGIWGGINNAAPRITRASHRTAQAKYRYDGDPYVAATGNSYIPLKVTIEEIGKAFRMSRSMGNGLPATFLPVLTVGE</sequence>
<comment type="caution">
    <text evidence="2">The sequence shown here is derived from an EMBL/GenBank/DDBJ whole genome shotgun (WGS) entry which is preliminary data.</text>
</comment>
<evidence type="ECO:0000313" key="3">
    <source>
        <dbReference type="Proteomes" id="UP000237662"/>
    </source>
</evidence>
<dbReference type="Gene3D" id="3.40.50.720">
    <property type="entry name" value="NAD(P)-binding Rossmann-like Domain"/>
    <property type="match status" value="1"/>
</dbReference>
<dbReference type="InterPro" id="IPR001509">
    <property type="entry name" value="Epimerase_deHydtase"/>
</dbReference>
<accession>A0A2S6IBC8</accession>
<keyword evidence="3" id="KW-1185">Reference proteome</keyword>
<dbReference type="SUPFAM" id="SSF51735">
    <property type="entry name" value="NAD(P)-binding Rossmann-fold domains"/>
    <property type="match status" value="1"/>
</dbReference>
<dbReference type="Pfam" id="PF01370">
    <property type="entry name" value="Epimerase"/>
    <property type="match status" value="1"/>
</dbReference>
<protein>
    <submittedName>
        <fullName evidence="2">Nucleoside-diphosphate-sugar epimerase</fullName>
    </submittedName>
</protein>
<proteinExistence type="predicted"/>
<gene>
    <name evidence="2" type="ORF">CLV84_1782</name>
</gene>
<dbReference type="EMBL" id="PTJC01000005">
    <property type="protein sequence ID" value="PPK88810.1"/>
    <property type="molecule type" value="Genomic_DNA"/>
</dbReference>
<feature type="domain" description="NAD-dependent epimerase/dehydratase" evidence="1">
    <location>
        <begin position="10"/>
        <end position="228"/>
    </location>
</feature>
<dbReference type="InterPro" id="IPR051783">
    <property type="entry name" value="NAD(P)-dependent_oxidoreduct"/>
</dbReference>
<dbReference type="GO" id="GO:0005737">
    <property type="term" value="C:cytoplasm"/>
    <property type="evidence" value="ECO:0007669"/>
    <property type="project" value="TreeGrafter"/>
</dbReference>
<name>A0A2S6IBC8_9BACT</name>
<organism evidence="2 3">
    <name type="scientific">Neolewinella xylanilytica</name>
    <dbReference type="NCBI Taxonomy" id="1514080"/>
    <lineage>
        <taxon>Bacteria</taxon>
        <taxon>Pseudomonadati</taxon>
        <taxon>Bacteroidota</taxon>
        <taxon>Saprospiria</taxon>
        <taxon>Saprospirales</taxon>
        <taxon>Lewinellaceae</taxon>
        <taxon>Neolewinella</taxon>
    </lineage>
</organism>
<reference evidence="2 3" key="1">
    <citation type="submission" date="2018-02" db="EMBL/GenBank/DDBJ databases">
        <title>Genomic Encyclopedia of Archaeal and Bacterial Type Strains, Phase II (KMG-II): from individual species to whole genera.</title>
        <authorList>
            <person name="Goeker M."/>
        </authorList>
    </citation>
    <scope>NUCLEOTIDE SEQUENCE [LARGE SCALE GENOMIC DNA]</scope>
    <source>
        <strain evidence="2 3">DSM 29526</strain>
    </source>
</reference>